<feature type="region of interest" description="Disordered" evidence="1">
    <location>
        <begin position="1"/>
        <end position="30"/>
    </location>
</feature>
<dbReference type="EMBL" id="CP165727">
    <property type="protein sequence ID" value="XDV69204.1"/>
    <property type="molecule type" value="Genomic_DNA"/>
</dbReference>
<dbReference type="RefSeq" id="WP_369780421.1">
    <property type="nucleotide sequence ID" value="NZ_CP165727.1"/>
</dbReference>
<evidence type="ECO:0000256" key="1">
    <source>
        <dbReference type="SAM" id="MobiDB-lite"/>
    </source>
</evidence>
<gene>
    <name evidence="2" type="ORF">AB5J51_40140</name>
</gene>
<accession>A0AB39YIE6</accession>
<reference evidence="2" key="1">
    <citation type="submission" date="2024-08" db="EMBL/GenBank/DDBJ databases">
        <authorList>
            <person name="Yu S.T."/>
        </authorList>
    </citation>
    <scope>NUCLEOTIDE SEQUENCE</scope>
    <source>
        <strain evidence="2">R33</strain>
    </source>
</reference>
<name>A0AB39YIE6_9ACTN</name>
<sequence>MLDEAHAEQAERSRSAQDQTKAEQRAAAEAAEVRRLREQLIREHPELAAYAQQQT</sequence>
<organism evidence="2">
    <name type="scientific">Streptomyces sp. R33</name>
    <dbReference type="NCBI Taxonomy" id="3238629"/>
    <lineage>
        <taxon>Bacteria</taxon>
        <taxon>Bacillati</taxon>
        <taxon>Actinomycetota</taxon>
        <taxon>Actinomycetes</taxon>
        <taxon>Kitasatosporales</taxon>
        <taxon>Streptomycetaceae</taxon>
        <taxon>Streptomyces</taxon>
    </lineage>
</organism>
<proteinExistence type="predicted"/>
<protein>
    <submittedName>
        <fullName evidence="2">Uncharacterized protein</fullName>
    </submittedName>
</protein>
<dbReference type="AlphaFoldDB" id="A0AB39YIE6"/>
<evidence type="ECO:0000313" key="2">
    <source>
        <dbReference type="EMBL" id="XDV69204.1"/>
    </source>
</evidence>